<dbReference type="AlphaFoldDB" id="A0AAD5Y0Z5"/>
<dbReference type="PANTHER" id="PTHR28158:SF1">
    <property type="entry name" value="SMALL RIBOSOMAL SUBUNIT PROTEIN MS45"/>
    <property type="match status" value="1"/>
</dbReference>
<evidence type="ECO:0000313" key="1">
    <source>
        <dbReference type="EMBL" id="KAJ3253341.1"/>
    </source>
</evidence>
<dbReference type="PANTHER" id="PTHR28158">
    <property type="entry name" value="37S RIBOSOMAL PROTEIN S35, MITOCHONDRIAL"/>
    <property type="match status" value="1"/>
</dbReference>
<keyword evidence="2" id="KW-1185">Reference proteome</keyword>
<dbReference type="GO" id="GO:0003735">
    <property type="term" value="F:structural constituent of ribosome"/>
    <property type="evidence" value="ECO:0007669"/>
    <property type="project" value="TreeGrafter"/>
</dbReference>
<comment type="caution">
    <text evidence="1">The sequence shown here is derived from an EMBL/GenBank/DDBJ whole genome shotgun (WGS) entry which is preliminary data.</text>
</comment>
<dbReference type="InterPro" id="IPR021036">
    <property type="entry name" value="Ribosomal_mS45"/>
</dbReference>
<dbReference type="Pfam" id="PF12298">
    <property type="entry name" value="Bot1p"/>
    <property type="match status" value="1"/>
</dbReference>
<protein>
    <submittedName>
        <fullName evidence="1">Uncharacterized protein</fullName>
    </submittedName>
</protein>
<dbReference type="GO" id="GO:0005763">
    <property type="term" value="C:mitochondrial small ribosomal subunit"/>
    <property type="evidence" value="ECO:0007669"/>
    <property type="project" value="TreeGrafter"/>
</dbReference>
<reference evidence="1" key="1">
    <citation type="submission" date="2020-05" db="EMBL/GenBank/DDBJ databases">
        <title>Phylogenomic resolution of chytrid fungi.</title>
        <authorList>
            <person name="Stajich J.E."/>
            <person name="Amses K."/>
            <person name="Simmons R."/>
            <person name="Seto K."/>
            <person name="Myers J."/>
            <person name="Bonds A."/>
            <person name="Quandt C.A."/>
            <person name="Barry K."/>
            <person name="Liu P."/>
            <person name="Grigoriev I."/>
            <person name="Longcore J.E."/>
            <person name="James T.Y."/>
        </authorList>
    </citation>
    <scope>NUCLEOTIDE SEQUENCE</scope>
    <source>
        <strain evidence="1">PLAUS21</strain>
    </source>
</reference>
<proteinExistence type="predicted"/>
<evidence type="ECO:0000313" key="2">
    <source>
        <dbReference type="Proteomes" id="UP001210925"/>
    </source>
</evidence>
<accession>A0AAD5Y0Z5</accession>
<dbReference type="EMBL" id="JADGKB010000112">
    <property type="protein sequence ID" value="KAJ3253341.1"/>
    <property type="molecule type" value="Genomic_DNA"/>
</dbReference>
<dbReference type="Proteomes" id="UP001210925">
    <property type="component" value="Unassembled WGS sequence"/>
</dbReference>
<sequence>MMLLRRIPKRQLFLRYSTQAEPIVAEEAAQEIVQEAPVEEENNDPLQQYLEPKLRNFIKADRPFPMNPYFKPRPPLSNKTRQEIFDLYEEDSTKWTPRQLAEKFGISIVRVEAILRLKSLGKQMDTKITAPLVEGMEQMLGKASTESRLEPLKETVLAANKPFIQLLDEEKHLSPEDAAVLLKLKPQENFDKTLNKKFKVFEESAKPAPIDTDALKGGKHSFMITDTSSGQLFIREKNGDLRKASTSEVWLKRNGKPKGFAMGPR</sequence>
<organism evidence="1 2">
    <name type="scientific">Boothiomyces macroporosus</name>
    <dbReference type="NCBI Taxonomy" id="261099"/>
    <lineage>
        <taxon>Eukaryota</taxon>
        <taxon>Fungi</taxon>
        <taxon>Fungi incertae sedis</taxon>
        <taxon>Chytridiomycota</taxon>
        <taxon>Chytridiomycota incertae sedis</taxon>
        <taxon>Chytridiomycetes</taxon>
        <taxon>Rhizophydiales</taxon>
        <taxon>Terramycetaceae</taxon>
        <taxon>Boothiomyces</taxon>
    </lineage>
</organism>
<gene>
    <name evidence="1" type="ORF">HK103_000720</name>
</gene>
<name>A0AAD5Y0Z5_9FUNG</name>
<dbReference type="GO" id="GO:0032543">
    <property type="term" value="P:mitochondrial translation"/>
    <property type="evidence" value="ECO:0007669"/>
    <property type="project" value="TreeGrafter"/>
</dbReference>